<protein>
    <submittedName>
        <fullName evidence="1">Uncharacterized protein</fullName>
    </submittedName>
</protein>
<proteinExistence type="predicted"/>
<name>A0A061RFQ2_9CHLO</name>
<evidence type="ECO:0000313" key="1">
    <source>
        <dbReference type="EMBL" id="JAC71742.1"/>
    </source>
</evidence>
<reference evidence="1" key="1">
    <citation type="submission" date="2014-05" db="EMBL/GenBank/DDBJ databases">
        <title>The transcriptome of the halophilic microalga Tetraselmis sp. GSL018 isolated from the Great Salt Lake, Utah.</title>
        <authorList>
            <person name="Jinkerson R.E."/>
            <person name="D'Adamo S."/>
            <person name="Posewitz M.C."/>
        </authorList>
    </citation>
    <scope>NUCLEOTIDE SEQUENCE</scope>
    <source>
        <strain evidence="1">GSL018</strain>
    </source>
</reference>
<dbReference type="EMBL" id="GBEZ01014324">
    <property type="protein sequence ID" value="JAC71742.1"/>
    <property type="molecule type" value="Transcribed_RNA"/>
</dbReference>
<dbReference type="AlphaFoldDB" id="A0A061RFQ2"/>
<accession>A0A061RFQ2</accession>
<organism evidence="1">
    <name type="scientific">Tetraselmis sp. GSL018</name>
    <dbReference type="NCBI Taxonomy" id="582737"/>
    <lineage>
        <taxon>Eukaryota</taxon>
        <taxon>Viridiplantae</taxon>
        <taxon>Chlorophyta</taxon>
        <taxon>core chlorophytes</taxon>
        <taxon>Chlorodendrophyceae</taxon>
        <taxon>Chlorodendrales</taxon>
        <taxon>Chlorodendraceae</taxon>
        <taxon>Tetraselmis</taxon>
    </lineage>
</organism>
<gene>
    <name evidence="1" type="ORF">TSPGSL018_1231</name>
</gene>
<sequence>MEVRSTVHVSPDFKLKQKLPRHYPDAGKLRPVRALTSVVGKCESLCQAVMMLRRILERDFFHSSPNCQCCLSRTCRLIFQKSPNFGFANVGYQLRHIGDTSAAEFGKQAERSIQVTNISTGMFMRELMMSLESNPIRPFSLHKNRTQQAVALSAGCCLVGVPGTCCKMHNLLKTSTISGPR</sequence>